<evidence type="ECO:0000313" key="1">
    <source>
        <dbReference type="EMBL" id="KAI4341730.1"/>
    </source>
</evidence>
<evidence type="ECO:0000313" key="2">
    <source>
        <dbReference type="Proteomes" id="UP001057402"/>
    </source>
</evidence>
<accession>A0ACB9NZG2</accession>
<keyword evidence="2" id="KW-1185">Reference proteome</keyword>
<proteinExistence type="predicted"/>
<dbReference type="EMBL" id="CM042886">
    <property type="protein sequence ID" value="KAI4341730.1"/>
    <property type="molecule type" value="Genomic_DNA"/>
</dbReference>
<protein>
    <submittedName>
        <fullName evidence="1">Uncharacterized protein</fullName>
    </submittedName>
</protein>
<dbReference type="Proteomes" id="UP001057402">
    <property type="component" value="Chromosome 7"/>
</dbReference>
<organism evidence="1 2">
    <name type="scientific">Melastoma candidum</name>
    <dbReference type="NCBI Taxonomy" id="119954"/>
    <lineage>
        <taxon>Eukaryota</taxon>
        <taxon>Viridiplantae</taxon>
        <taxon>Streptophyta</taxon>
        <taxon>Embryophyta</taxon>
        <taxon>Tracheophyta</taxon>
        <taxon>Spermatophyta</taxon>
        <taxon>Magnoliopsida</taxon>
        <taxon>eudicotyledons</taxon>
        <taxon>Gunneridae</taxon>
        <taxon>Pentapetalae</taxon>
        <taxon>rosids</taxon>
        <taxon>malvids</taxon>
        <taxon>Myrtales</taxon>
        <taxon>Melastomataceae</taxon>
        <taxon>Melastomatoideae</taxon>
        <taxon>Melastomateae</taxon>
        <taxon>Melastoma</taxon>
    </lineage>
</organism>
<gene>
    <name evidence="1" type="ORF">MLD38_026420</name>
</gene>
<comment type="caution">
    <text evidence="1">The sequence shown here is derived from an EMBL/GenBank/DDBJ whole genome shotgun (WGS) entry which is preliminary data.</text>
</comment>
<name>A0ACB9NZG2_9MYRT</name>
<reference evidence="2" key="1">
    <citation type="journal article" date="2023" name="Front. Plant Sci.">
        <title>Chromosomal-level genome assembly of Melastoma candidum provides insights into trichome evolution.</title>
        <authorList>
            <person name="Zhong Y."/>
            <person name="Wu W."/>
            <person name="Sun C."/>
            <person name="Zou P."/>
            <person name="Liu Y."/>
            <person name="Dai S."/>
            <person name="Zhou R."/>
        </authorList>
    </citation>
    <scope>NUCLEOTIDE SEQUENCE [LARGE SCALE GENOMIC DNA]</scope>
</reference>
<sequence length="322" mass="35735">MSISMVICKPAKPFLEDVPGRLDLGPLIPPREREKVVVILGATGTGKSRLSIDIASRFPAEIVNSDKMQVYQGLNVVTNKVTEEEKCGVPHHLLGNICPDADFTAGDFCGLASVAVDSISARGQHPIIVGGSNSYVEALVSDPSFHFRSRYECCFLWVDVAMPVLHSFVSERVDRMVGKGLVEEVGKVFDTNADYSRGIKRAIGVPELDLYFRTEKFLDENNRKRLLEDAIAEIKYNTCKLACRQLGKIHRLRNFKRWNVHRLDATQVFQKQGAEADEAWRQLVIEPSTSIVAEFLYGATKYAPAKALIPRALSTVSGRVLA</sequence>